<dbReference type="OrthoDB" id="421947at2759"/>
<reference evidence="3" key="1">
    <citation type="submission" date="2022-10" db="EMBL/GenBank/DDBJ databases">
        <authorList>
            <person name="Chen Y."/>
            <person name="Dougan E. K."/>
            <person name="Chan C."/>
            <person name="Rhodes N."/>
            <person name="Thang M."/>
        </authorList>
    </citation>
    <scope>NUCLEOTIDE SEQUENCE</scope>
</reference>
<evidence type="ECO:0000313" key="3">
    <source>
        <dbReference type="EMBL" id="CAI4015710.1"/>
    </source>
</evidence>
<evidence type="ECO:0000313" key="5">
    <source>
        <dbReference type="Proteomes" id="UP001152797"/>
    </source>
</evidence>
<feature type="transmembrane region" description="Helical" evidence="2">
    <location>
        <begin position="141"/>
        <end position="161"/>
    </location>
</feature>
<dbReference type="EMBL" id="CAMXCT010006545">
    <property type="protein sequence ID" value="CAI4015710.1"/>
    <property type="molecule type" value="Genomic_DNA"/>
</dbReference>
<comment type="caution">
    <text evidence="3">The sequence shown here is derived from an EMBL/GenBank/DDBJ whole genome shotgun (WGS) entry which is preliminary data.</text>
</comment>
<keyword evidence="2" id="KW-1133">Transmembrane helix</keyword>
<evidence type="ECO:0000313" key="4">
    <source>
        <dbReference type="EMBL" id="CAL4803022.1"/>
    </source>
</evidence>
<gene>
    <name evidence="3" type="ORF">C1SCF055_LOCUS40524</name>
</gene>
<reference evidence="4 5" key="2">
    <citation type="submission" date="2024-05" db="EMBL/GenBank/DDBJ databases">
        <authorList>
            <person name="Chen Y."/>
            <person name="Shah S."/>
            <person name="Dougan E. K."/>
            <person name="Thang M."/>
            <person name="Chan C."/>
        </authorList>
    </citation>
    <scope>NUCLEOTIDE SEQUENCE [LARGE SCALE GENOMIC DNA]</scope>
</reference>
<dbReference type="EMBL" id="CAMXCT030006545">
    <property type="protein sequence ID" value="CAL4803022.1"/>
    <property type="molecule type" value="Genomic_DNA"/>
</dbReference>
<sequence>MPHPNSRYARVVVWAVVAIWLETYCWLVANTYWLCLAMPGDTGRLFGRWWKMAAGHGDKLFRDLVRSFGFNLDAWTAVLLLRRVRAVESSFGESVGAWKLQWLLFVGTLTSTVAAFLLTWINVAKGTNFPGQLQRPLVTDIFYFISSAIWFLCGFTFSYAFTTPCVLLKQEAKSLESAPLAEALWAARRLKVERAASMTTSFLTSLNFMGRAVCGIWSKQMPVPVWFFLDVLMWDFDDLANAISLAVLSGLLYQDRPPELQKPATLAENDCDLKDNCRSCDCCGGNEAEWQEKVHELASRSVGVLELVNFVQKLKEPSLMPSFVPEMSTTNDVVRQAIIPLSRRGDTGKGRNGCPGNDLHWPVFGVEDAWWLWDVQPETRIYDNTFSHLVASIVADAMSVATYSGIAAQLCSERLPEVVEDLEQLHRRSQYWICAFCINQHSCICSGFGAEPIFGTPQFDEWDTKRRDTVTGDVYPLCRCSHPKYFNSSPNECEMNKFDDMIHLLHCEIPDFILVASVDYYFQIFMRAWCVAELVEAETCGISSVMKIHSEELLDHYYNELSRLDVRACKASRAEDKAMILYRIRNVDAFNARLQWLIFGSQGLFKSWADAHQRAKMVGRIARRVQKRQAGNTGEYIVPVKSRYSGGSQGVSKIDEVLCRLRRGSSNVHTDGKKSRSSSSQWLPSSSESSCDSSSASL</sequence>
<dbReference type="Proteomes" id="UP001152797">
    <property type="component" value="Unassembled WGS sequence"/>
</dbReference>
<accession>A0A9P1DSV7</accession>
<dbReference type="EMBL" id="CAMXCT020006545">
    <property type="protein sequence ID" value="CAL1169085.1"/>
    <property type="molecule type" value="Genomic_DNA"/>
</dbReference>
<keyword evidence="2" id="KW-0812">Transmembrane</keyword>
<feature type="transmembrane region" description="Helical" evidence="2">
    <location>
        <begin position="12"/>
        <end position="34"/>
    </location>
</feature>
<keyword evidence="5" id="KW-1185">Reference proteome</keyword>
<feature type="compositionally biased region" description="Low complexity" evidence="1">
    <location>
        <begin position="677"/>
        <end position="698"/>
    </location>
</feature>
<dbReference type="AlphaFoldDB" id="A0A9P1DSV7"/>
<proteinExistence type="predicted"/>
<feature type="transmembrane region" description="Helical" evidence="2">
    <location>
        <begin position="102"/>
        <end position="121"/>
    </location>
</feature>
<evidence type="ECO:0000256" key="1">
    <source>
        <dbReference type="SAM" id="MobiDB-lite"/>
    </source>
</evidence>
<feature type="region of interest" description="Disordered" evidence="1">
    <location>
        <begin position="666"/>
        <end position="698"/>
    </location>
</feature>
<name>A0A9P1DSV7_9DINO</name>
<evidence type="ECO:0000256" key="2">
    <source>
        <dbReference type="SAM" id="Phobius"/>
    </source>
</evidence>
<organism evidence="3">
    <name type="scientific">Cladocopium goreaui</name>
    <dbReference type="NCBI Taxonomy" id="2562237"/>
    <lineage>
        <taxon>Eukaryota</taxon>
        <taxon>Sar</taxon>
        <taxon>Alveolata</taxon>
        <taxon>Dinophyceae</taxon>
        <taxon>Suessiales</taxon>
        <taxon>Symbiodiniaceae</taxon>
        <taxon>Cladocopium</taxon>
    </lineage>
</organism>
<keyword evidence="2" id="KW-0472">Membrane</keyword>
<protein>
    <submittedName>
        <fullName evidence="3">Uncharacterized protein</fullName>
    </submittedName>
</protein>